<dbReference type="STRING" id="1802694.A2918_01235"/>
<name>A0A1F8GBF9_9BACT</name>
<dbReference type="Proteomes" id="UP000178227">
    <property type="component" value="Unassembled WGS sequence"/>
</dbReference>
<comment type="caution">
    <text evidence="1">The sequence shown here is derived from an EMBL/GenBank/DDBJ whole genome shotgun (WGS) entry which is preliminary data.</text>
</comment>
<organism evidence="1 2">
    <name type="scientific">Candidatus Yanofskybacteria bacterium RIFCSPLOWO2_01_FULL_42_49</name>
    <dbReference type="NCBI Taxonomy" id="1802694"/>
    <lineage>
        <taxon>Bacteria</taxon>
        <taxon>Candidatus Yanofskyibacteriota</taxon>
    </lineage>
</organism>
<protein>
    <recommendedName>
        <fullName evidence="3">HEPN AbiU2-like domain-containing protein</fullName>
    </recommendedName>
</protein>
<dbReference type="EMBL" id="MGKI01000009">
    <property type="protein sequence ID" value="OGN22724.1"/>
    <property type="molecule type" value="Genomic_DNA"/>
</dbReference>
<proteinExistence type="predicted"/>
<gene>
    <name evidence="1" type="ORF">A2918_01235</name>
</gene>
<dbReference type="AlphaFoldDB" id="A0A1F8GBF9"/>
<accession>A0A1F8GBF9</accession>
<evidence type="ECO:0000313" key="2">
    <source>
        <dbReference type="Proteomes" id="UP000178227"/>
    </source>
</evidence>
<evidence type="ECO:0000313" key="1">
    <source>
        <dbReference type="EMBL" id="OGN22724.1"/>
    </source>
</evidence>
<reference evidence="1 2" key="1">
    <citation type="journal article" date="2016" name="Nat. Commun.">
        <title>Thousands of microbial genomes shed light on interconnected biogeochemical processes in an aquifer system.</title>
        <authorList>
            <person name="Anantharaman K."/>
            <person name="Brown C.T."/>
            <person name="Hug L.A."/>
            <person name="Sharon I."/>
            <person name="Castelle C.J."/>
            <person name="Probst A.J."/>
            <person name="Thomas B.C."/>
            <person name="Singh A."/>
            <person name="Wilkins M.J."/>
            <person name="Karaoz U."/>
            <person name="Brodie E.L."/>
            <person name="Williams K.H."/>
            <person name="Hubbard S.S."/>
            <person name="Banfield J.F."/>
        </authorList>
    </citation>
    <scope>NUCLEOTIDE SEQUENCE [LARGE SCALE GENOMIC DNA]</scope>
</reference>
<evidence type="ECO:0008006" key="3">
    <source>
        <dbReference type="Google" id="ProtNLM"/>
    </source>
</evidence>
<sequence>MTKIPPEWKYLRNTVDLIYLADIDYLVCKRIYGEIANKKEKDFTGKDFLILSANNALHESLEILYTLLCSPKKEELRIKPLLEEVLNKEGSLKIDISEEKVQKLKEAIERDYPSPDYFSYDFLKKDDDRMVGDIIADIRKKDRMENGLKDLKRIKDKFEKFGFHKIRHQSSAHKNKLLDSPAGAANLLIKDSLIEDLGDIVKDLMIHSYFWFDYSTGNPYGFILKSLENIVSKK</sequence>